<feature type="active site" description="Nucleophile" evidence="2">
    <location>
        <position position="13"/>
    </location>
</feature>
<evidence type="ECO:0000256" key="1">
    <source>
        <dbReference type="PIRNR" id="PIRNR006386"/>
    </source>
</evidence>
<dbReference type="Pfam" id="PF01323">
    <property type="entry name" value="DSBA"/>
    <property type="match status" value="1"/>
</dbReference>
<gene>
    <name evidence="4" type="ORF">QGN29_01105</name>
</gene>
<dbReference type="InterPro" id="IPR001853">
    <property type="entry name" value="DSBA-like_thioredoxin_dom"/>
</dbReference>
<dbReference type="KEGG" id="tmk:QGN29_01105"/>
<dbReference type="GO" id="GO:0016491">
    <property type="term" value="F:oxidoreductase activity"/>
    <property type="evidence" value="ECO:0007669"/>
    <property type="project" value="InterPro"/>
</dbReference>
<dbReference type="InterPro" id="IPR014440">
    <property type="entry name" value="HCCAis_GSTk"/>
</dbReference>
<dbReference type="EC" id="5.99.1.4" evidence="1"/>
<dbReference type="InterPro" id="IPR036249">
    <property type="entry name" value="Thioredoxin-like_sf"/>
</dbReference>
<evidence type="ECO:0000313" key="4">
    <source>
        <dbReference type="EMBL" id="WND02961.1"/>
    </source>
</evidence>
<dbReference type="GO" id="GO:0018845">
    <property type="term" value="F:2-hydroxychromene-2-carboxylate isomerase activity"/>
    <property type="evidence" value="ECO:0007669"/>
    <property type="project" value="UniProtKB-UniRule"/>
</dbReference>
<dbReference type="EMBL" id="CP123872">
    <property type="protein sequence ID" value="WND02961.1"/>
    <property type="molecule type" value="Genomic_DNA"/>
</dbReference>
<dbReference type="Gene3D" id="3.40.30.10">
    <property type="entry name" value="Glutaredoxin"/>
    <property type="match status" value="1"/>
</dbReference>
<protein>
    <recommendedName>
        <fullName evidence="1">2-hydroxychromene-2-carboxylate isomerase</fullName>
        <ecNumber evidence="1">5.99.1.4</ecNumber>
    </recommendedName>
</protein>
<sequence>MPEVIDFYFSFRSPYSYLAVPGAIEIQNRYNVDINFRPVLPQALRNPAFFKAANREKVDYILMDWTRRAELLNMPHAWPSPDPVVQNMETFEIATEQPYIYTLIYLGIEANRQRKGLEFAKEVSSLIWGGTKDWHQGGKLALATVKSGLDYYAMEKAVKETSLYEAELSHNHQDHNACGHSGVPTFVYKGEPFFGQDRLDSLCFQLEKDSLRTETEEETL</sequence>
<evidence type="ECO:0000313" key="5">
    <source>
        <dbReference type="Proteomes" id="UP001268683"/>
    </source>
</evidence>
<feature type="domain" description="DSBA-like thioredoxin" evidence="3">
    <location>
        <begin position="4"/>
        <end position="202"/>
    </location>
</feature>
<dbReference type="InterPro" id="IPR051924">
    <property type="entry name" value="GST_Kappa/NadH"/>
</dbReference>
<keyword evidence="1" id="KW-0413">Isomerase</keyword>
<dbReference type="SUPFAM" id="SSF52833">
    <property type="entry name" value="Thioredoxin-like"/>
    <property type="match status" value="1"/>
</dbReference>
<dbReference type="RefSeq" id="WP_310798806.1">
    <property type="nucleotide sequence ID" value="NZ_CP123872.1"/>
</dbReference>
<proteinExistence type="inferred from homology"/>
<accession>A0AA52H999</accession>
<comment type="catalytic activity">
    <reaction evidence="1">
        <text>2-hydroxychromene-2-carboxylate = (3E)-4-(2-hydroxyphenyl)-2-oxobut-3-enoate</text>
        <dbReference type="Rhea" id="RHEA:27401"/>
        <dbReference type="ChEBI" id="CHEBI:59350"/>
        <dbReference type="ChEBI" id="CHEBI:59353"/>
        <dbReference type="EC" id="5.99.1.4"/>
    </reaction>
</comment>
<dbReference type="PANTHER" id="PTHR42943">
    <property type="entry name" value="GLUTATHIONE S-TRANSFERASE KAPPA"/>
    <property type="match status" value="1"/>
</dbReference>
<dbReference type="PANTHER" id="PTHR42943:SF2">
    <property type="entry name" value="GLUTATHIONE S-TRANSFERASE KAPPA 1"/>
    <property type="match status" value="1"/>
</dbReference>
<organism evidence="4 5">
    <name type="scientific">Temperatibacter marinus</name>
    <dbReference type="NCBI Taxonomy" id="1456591"/>
    <lineage>
        <taxon>Bacteria</taxon>
        <taxon>Pseudomonadati</taxon>
        <taxon>Pseudomonadota</taxon>
        <taxon>Alphaproteobacteria</taxon>
        <taxon>Kordiimonadales</taxon>
        <taxon>Temperatibacteraceae</taxon>
        <taxon>Temperatibacter</taxon>
    </lineage>
</organism>
<dbReference type="AlphaFoldDB" id="A0AA52H999"/>
<evidence type="ECO:0000256" key="2">
    <source>
        <dbReference type="PIRSR" id="PIRSR006386-1"/>
    </source>
</evidence>
<comment type="similarity">
    <text evidence="1">Belongs to the GST superfamily. NadH family.</text>
</comment>
<dbReference type="Proteomes" id="UP001268683">
    <property type="component" value="Chromosome"/>
</dbReference>
<keyword evidence="5" id="KW-1185">Reference proteome</keyword>
<evidence type="ECO:0000259" key="3">
    <source>
        <dbReference type="Pfam" id="PF01323"/>
    </source>
</evidence>
<name>A0AA52H999_9PROT</name>
<dbReference type="PIRSF" id="PIRSF006386">
    <property type="entry name" value="HCCAis_GSTk"/>
    <property type="match status" value="1"/>
</dbReference>
<reference evidence="4" key="1">
    <citation type="submission" date="2023-04" db="EMBL/GenBank/DDBJ databases">
        <title>Complete genome sequence of Temperatibacter marinus.</title>
        <authorList>
            <person name="Rong J.-C."/>
            <person name="Yi M.-L."/>
            <person name="Zhao Q."/>
        </authorList>
    </citation>
    <scope>NUCLEOTIDE SEQUENCE</scope>
    <source>
        <strain evidence="4">NBRC 110045</strain>
    </source>
</reference>